<gene>
    <name evidence="1" type="ORF">E2C01_036777</name>
</gene>
<evidence type="ECO:0000313" key="1">
    <source>
        <dbReference type="EMBL" id="MPC43139.1"/>
    </source>
</evidence>
<protein>
    <submittedName>
        <fullName evidence="1">Uncharacterized protein</fullName>
    </submittedName>
</protein>
<dbReference type="Proteomes" id="UP000324222">
    <property type="component" value="Unassembled WGS sequence"/>
</dbReference>
<sequence length="82" mass="8707">MAFTGQLVREKCTGASTWVPECSAEQNSFISNLAQEEGGNNSVRRGGDAFVAREAAGEVATSTSSRKAMAGHRLEVLAMMLK</sequence>
<reference evidence="1 2" key="1">
    <citation type="submission" date="2019-05" db="EMBL/GenBank/DDBJ databases">
        <title>Another draft genome of Portunus trituberculatus and its Hox gene families provides insights of decapod evolution.</title>
        <authorList>
            <person name="Jeong J.-H."/>
            <person name="Song I."/>
            <person name="Kim S."/>
            <person name="Choi T."/>
            <person name="Kim D."/>
            <person name="Ryu S."/>
            <person name="Kim W."/>
        </authorList>
    </citation>
    <scope>NUCLEOTIDE SEQUENCE [LARGE SCALE GENOMIC DNA]</scope>
    <source>
        <tissue evidence="1">Muscle</tissue>
    </source>
</reference>
<keyword evidence="2" id="KW-1185">Reference proteome</keyword>
<organism evidence="1 2">
    <name type="scientific">Portunus trituberculatus</name>
    <name type="common">Swimming crab</name>
    <name type="synonym">Neptunus trituberculatus</name>
    <dbReference type="NCBI Taxonomy" id="210409"/>
    <lineage>
        <taxon>Eukaryota</taxon>
        <taxon>Metazoa</taxon>
        <taxon>Ecdysozoa</taxon>
        <taxon>Arthropoda</taxon>
        <taxon>Crustacea</taxon>
        <taxon>Multicrustacea</taxon>
        <taxon>Malacostraca</taxon>
        <taxon>Eumalacostraca</taxon>
        <taxon>Eucarida</taxon>
        <taxon>Decapoda</taxon>
        <taxon>Pleocyemata</taxon>
        <taxon>Brachyura</taxon>
        <taxon>Eubrachyura</taxon>
        <taxon>Portunoidea</taxon>
        <taxon>Portunidae</taxon>
        <taxon>Portuninae</taxon>
        <taxon>Portunus</taxon>
    </lineage>
</organism>
<evidence type="ECO:0000313" key="2">
    <source>
        <dbReference type="Proteomes" id="UP000324222"/>
    </source>
</evidence>
<proteinExistence type="predicted"/>
<dbReference type="AlphaFoldDB" id="A0A5B7FD00"/>
<name>A0A5B7FD00_PORTR</name>
<dbReference type="EMBL" id="VSRR010005701">
    <property type="protein sequence ID" value="MPC43139.1"/>
    <property type="molecule type" value="Genomic_DNA"/>
</dbReference>
<comment type="caution">
    <text evidence="1">The sequence shown here is derived from an EMBL/GenBank/DDBJ whole genome shotgun (WGS) entry which is preliminary data.</text>
</comment>
<accession>A0A5B7FD00</accession>